<evidence type="ECO:0000313" key="1">
    <source>
        <dbReference type="EMBL" id="BDQ37051.1"/>
    </source>
</evidence>
<reference evidence="1 2" key="1">
    <citation type="submission" date="2022-08" db="EMBL/GenBank/DDBJ databases">
        <title>Genome Sequence of the sulphate-reducing bacterium, Pseudodesulfovibrio sp. SYK.</title>
        <authorList>
            <person name="Kondo R."/>
            <person name="Kataoka T."/>
        </authorList>
    </citation>
    <scope>NUCLEOTIDE SEQUENCE [LARGE SCALE GENOMIC DNA]</scope>
    <source>
        <strain evidence="1 2">SYK</strain>
    </source>
</reference>
<protein>
    <submittedName>
        <fullName evidence="1">Uncharacterized protein</fullName>
    </submittedName>
</protein>
<name>A0ABM8B036_9BACT</name>
<gene>
    <name evidence="1" type="ORF">SYK_14110</name>
</gene>
<dbReference type="EMBL" id="AP026709">
    <property type="protein sequence ID" value="BDQ37051.1"/>
    <property type="molecule type" value="Genomic_DNA"/>
</dbReference>
<evidence type="ECO:0000313" key="2">
    <source>
        <dbReference type="Proteomes" id="UP001317742"/>
    </source>
</evidence>
<sequence>MIPLLKSLASPDIAPVAESLHYALISTQQAQDEFQIEIPISKWLKFYRSHRKVLDISLENIFSVLPDLSNKLEIESGQIITSLNNESISNMNIRSKF</sequence>
<dbReference type="Proteomes" id="UP001317742">
    <property type="component" value="Chromosome"/>
</dbReference>
<organism evidence="1 2">
    <name type="scientific">Pseudodesulfovibrio nedwellii</name>
    <dbReference type="NCBI Taxonomy" id="2973072"/>
    <lineage>
        <taxon>Bacteria</taxon>
        <taxon>Pseudomonadati</taxon>
        <taxon>Thermodesulfobacteriota</taxon>
        <taxon>Desulfovibrionia</taxon>
        <taxon>Desulfovibrionales</taxon>
        <taxon>Desulfovibrionaceae</taxon>
    </lineage>
</organism>
<accession>A0ABM8B036</accession>
<proteinExistence type="predicted"/>
<keyword evidence="2" id="KW-1185">Reference proteome</keyword>